<dbReference type="GO" id="GO:0016592">
    <property type="term" value="C:mediator complex"/>
    <property type="evidence" value="ECO:0007669"/>
    <property type="project" value="TreeGrafter"/>
</dbReference>
<proteinExistence type="inferred from homology"/>
<dbReference type="EMBL" id="CAJNOU010000481">
    <property type="protein sequence ID" value="CAF1010223.1"/>
    <property type="molecule type" value="Genomic_DNA"/>
</dbReference>
<keyword evidence="15" id="KW-1185">Reference proteome</keyword>
<dbReference type="AlphaFoldDB" id="A0A814BMP2"/>
<dbReference type="Proteomes" id="UP000663882">
    <property type="component" value="Unassembled WGS sequence"/>
</dbReference>
<dbReference type="OrthoDB" id="10018574at2759"/>
<evidence type="ECO:0000259" key="9">
    <source>
        <dbReference type="Pfam" id="PF20718"/>
    </source>
</evidence>
<dbReference type="EMBL" id="CAJNOO010000389">
    <property type="protein sequence ID" value="CAF0928704.1"/>
    <property type="molecule type" value="Genomic_DNA"/>
</dbReference>
<keyword evidence="7" id="KW-0804">Transcription</keyword>
<accession>A0A814BMP2</accession>
<evidence type="ECO:0000256" key="3">
    <source>
        <dbReference type="ARBA" id="ARBA00022574"/>
    </source>
</evidence>
<dbReference type="Proteomes" id="UP000663870">
    <property type="component" value="Unassembled WGS sequence"/>
</dbReference>
<dbReference type="Proteomes" id="UP000663823">
    <property type="component" value="Unassembled WGS sequence"/>
</dbReference>
<comment type="subcellular location">
    <subcellularLocation>
        <location evidence="1">Nucleus</location>
    </subcellularLocation>
</comment>
<evidence type="ECO:0000313" key="11">
    <source>
        <dbReference type="EMBL" id="CAF0928704.1"/>
    </source>
</evidence>
<keyword evidence="6" id="KW-0010">Activator</keyword>
<evidence type="ECO:0000256" key="7">
    <source>
        <dbReference type="ARBA" id="ARBA00023163"/>
    </source>
</evidence>
<gene>
    <name evidence="13" type="ORF">JXQ802_LOCUS29267</name>
    <name evidence="14" type="ORF">OTI717_LOCUS4734</name>
    <name evidence="10" type="ORF">PYM288_LOCUS9683</name>
    <name evidence="11" type="ORF">RFH988_LOCUS10415</name>
    <name evidence="12" type="ORF">SEV965_LOCUS11256</name>
</gene>
<evidence type="ECO:0000256" key="1">
    <source>
        <dbReference type="ARBA" id="ARBA00004123"/>
    </source>
</evidence>
<sequence>MEIVYTVDVKMINDGEDLKHILKMDISCLNILCFSCNYLSPPKQQKNCLEIISSSLHQKAKSSFCVYICSLEQPWNFSLITTSFLPIVQLVWSLDGTHLLVCNQAGLCQIFKMKNDCINTMDIIYQYETHEDILCAKYIFPRELIVVNLDRNETFYEKINISSPLLKYALNVGNFVCITTSGTIHALPLNCSLTPSTYCLSQRASLCVCLCDIYPTDKGFNIILCEHIQGALIHFFVVNYASLEPKLSLISYRTRGFRIPSCYGKLQSLIYFQRNGTDCILTHITSCTNDLIDLYEYHIEQEEWISVTLLNSSQTRITSISLSPNQLLIQDNNYQGLFARQILIAFNDGSTASFDKLNLTSRGRYLPMNNTNLNIKQSEYFIKIQHTYSGLCCVGFTQNGNIALLRTICLNDTLSSSMLNILIHLFEQYIVEIFCPCDIWDILCIIPNNSIINQLIDRLVINYEMQTLEFKRLYFIRLKECLYHLHRLARPFTKDSCEHLISLLIYHVLLVVRDYLRLFIYEPTNRNFVDAAQEILQQTTFIQNIDIKRIKYLGDQTIINETNTIDPNHYQLISFTLLINWVCDIIFYFIGYLQSQQISSWLTCQNLFTDSKQLQWLREFIIYIYILNKMNKIPCSKIAHLQLFSQQQTTNSNEQKDIFKDIYLSLTKFSHKIEVQKTNIFDEYFLEEWSAFGIEMLQSKADDMFPKPYPFLIPNSPLPQIFIRDQLPSFATHLYDNSIIINNFLDIQFDIITLGKMSLSANPTYRRCLRCSNFSRVFITKPYPFLVYRLNNRCLCGGLFRLYTQPHTSEISTVK</sequence>
<dbReference type="Proteomes" id="UP000663889">
    <property type="component" value="Unassembled WGS sequence"/>
</dbReference>
<dbReference type="SUPFAM" id="SSF50978">
    <property type="entry name" value="WD40 repeat-like"/>
    <property type="match status" value="1"/>
</dbReference>
<dbReference type="EMBL" id="CAJNOL010001140">
    <property type="protein sequence ID" value="CAF1296407.1"/>
    <property type="molecule type" value="Genomic_DNA"/>
</dbReference>
<dbReference type="InterPro" id="IPR036322">
    <property type="entry name" value="WD40_repeat_dom_sf"/>
</dbReference>
<feature type="domain" description="Mediator of RNA polymerase II transcription subunit 16 central helical bridge" evidence="9">
    <location>
        <begin position="436"/>
        <end position="624"/>
    </location>
</feature>
<comment type="caution">
    <text evidence="11">The sequence shown here is derived from an EMBL/GenBank/DDBJ whole genome shotgun (WGS) entry which is preliminary data.</text>
</comment>
<evidence type="ECO:0000313" key="15">
    <source>
        <dbReference type="Proteomes" id="UP000663870"/>
    </source>
</evidence>
<dbReference type="InterPro" id="IPR048616">
    <property type="entry name" value="MED16_bridge"/>
</dbReference>
<keyword evidence="4" id="KW-0677">Repeat</keyword>
<keyword evidence="3" id="KW-0853">WD repeat</keyword>
<evidence type="ECO:0000256" key="8">
    <source>
        <dbReference type="ARBA" id="ARBA00023242"/>
    </source>
</evidence>
<dbReference type="EMBL" id="CAJOAX010000293">
    <property type="protein sequence ID" value="CAF3559662.1"/>
    <property type="molecule type" value="Genomic_DNA"/>
</dbReference>
<reference evidence="11" key="1">
    <citation type="submission" date="2021-02" db="EMBL/GenBank/DDBJ databases">
        <authorList>
            <person name="Nowell W R."/>
        </authorList>
    </citation>
    <scope>NUCLEOTIDE SEQUENCE</scope>
</reference>
<keyword evidence="5" id="KW-0805">Transcription regulation</keyword>
<evidence type="ECO:0000313" key="13">
    <source>
        <dbReference type="EMBL" id="CAF1296407.1"/>
    </source>
</evidence>
<dbReference type="Pfam" id="PF20718">
    <property type="entry name" value="Med16_bridge"/>
    <property type="match status" value="1"/>
</dbReference>
<evidence type="ECO:0000256" key="4">
    <source>
        <dbReference type="ARBA" id="ARBA00022737"/>
    </source>
</evidence>
<name>A0A814BMP2_9BILA</name>
<evidence type="ECO:0000256" key="2">
    <source>
        <dbReference type="ARBA" id="ARBA00006543"/>
    </source>
</evidence>
<dbReference type="EMBL" id="CAJNOH010000144">
    <property type="protein sequence ID" value="CAF0904244.1"/>
    <property type="molecule type" value="Genomic_DNA"/>
</dbReference>
<evidence type="ECO:0000313" key="12">
    <source>
        <dbReference type="EMBL" id="CAF1010223.1"/>
    </source>
</evidence>
<keyword evidence="8" id="KW-0539">Nucleus</keyword>
<evidence type="ECO:0000313" key="16">
    <source>
        <dbReference type="Proteomes" id="UP000663882"/>
    </source>
</evidence>
<organism evidence="11 16">
    <name type="scientific">Rotaria sordida</name>
    <dbReference type="NCBI Taxonomy" id="392033"/>
    <lineage>
        <taxon>Eukaryota</taxon>
        <taxon>Metazoa</taxon>
        <taxon>Spiralia</taxon>
        <taxon>Gnathifera</taxon>
        <taxon>Rotifera</taxon>
        <taxon>Eurotatoria</taxon>
        <taxon>Bdelloidea</taxon>
        <taxon>Philodinida</taxon>
        <taxon>Philodinidae</taxon>
        <taxon>Rotaria</taxon>
    </lineage>
</organism>
<comment type="similarity">
    <text evidence="2">Belongs to the Mediator complex subunit 16 family.</text>
</comment>
<dbReference type="PANTHER" id="PTHR13224">
    <property type="entry name" value="THYROID HORMONE RECEPTOR-ASSOCIATED PROTEIN-RELATED"/>
    <property type="match status" value="1"/>
</dbReference>
<evidence type="ECO:0000313" key="10">
    <source>
        <dbReference type="EMBL" id="CAF0904244.1"/>
    </source>
</evidence>
<evidence type="ECO:0000313" key="14">
    <source>
        <dbReference type="EMBL" id="CAF3559662.1"/>
    </source>
</evidence>
<evidence type="ECO:0000256" key="5">
    <source>
        <dbReference type="ARBA" id="ARBA00023015"/>
    </source>
</evidence>
<dbReference type="Proteomes" id="UP000663854">
    <property type="component" value="Unassembled WGS sequence"/>
</dbReference>
<evidence type="ECO:0000256" key="6">
    <source>
        <dbReference type="ARBA" id="ARBA00023159"/>
    </source>
</evidence>
<dbReference type="InterPro" id="IPR048338">
    <property type="entry name" value="Mediator_Med16"/>
</dbReference>
<protein>
    <recommendedName>
        <fullName evidence="9">Mediator of RNA polymerase II transcription subunit 16 central helical bridge domain-containing protein</fullName>
    </recommendedName>
</protein>
<dbReference type="PANTHER" id="PTHR13224:SF6">
    <property type="entry name" value="MEDIATOR OF RNA POLYMERASE II TRANSCRIPTION SUBUNIT 16"/>
    <property type="match status" value="1"/>
</dbReference>
<dbReference type="GO" id="GO:0045893">
    <property type="term" value="P:positive regulation of DNA-templated transcription"/>
    <property type="evidence" value="ECO:0007669"/>
    <property type="project" value="TreeGrafter"/>
</dbReference>